<gene>
    <name evidence="6" type="ORF">VitviT2T_024076</name>
</gene>
<dbReference type="InterPro" id="IPR009057">
    <property type="entry name" value="Homeodomain-like_sf"/>
</dbReference>
<dbReference type="Gene3D" id="1.10.10.60">
    <property type="entry name" value="Homeodomain-like"/>
    <property type="match status" value="5"/>
</dbReference>
<feature type="domain" description="Myb-like" evidence="4">
    <location>
        <begin position="106"/>
        <end position="158"/>
    </location>
</feature>
<feature type="domain" description="HTH myb-type" evidence="5">
    <location>
        <begin position="234"/>
        <end position="288"/>
    </location>
</feature>
<dbReference type="PROSITE" id="PS50090">
    <property type="entry name" value="MYB_LIKE"/>
    <property type="match status" value="3"/>
</dbReference>
<feature type="domain" description="Myb-like" evidence="4">
    <location>
        <begin position="159"/>
        <end position="209"/>
    </location>
</feature>
<evidence type="ECO:0000256" key="3">
    <source>
        <dbReference type="ARBA" id="ARBA00023242"/>
    </source>
</evidence>
<dbReference type="Pfam" id="PF00249">
    <property type="entry name" value="Myb_DNA-binding"/>
    <property type="match status" value="3"/>
</dbReference>
<comment type="subcellular location">
    <subcellularLocation>
        <location evidence="1">Nucleus</location>
    </subcellularLocation>
</comment>
<evidence type="ECO:0000313" key="7">
    <source>
        <dbReference type="Proteomes" id="UP001227230"/>
    </source>
</evidence>
<dbReference type="InterPro" id="IPR001005">
    <property type="entry name" value="SANT/Myb"/>
</dbReference>
<dbReference type="SMART" id="SM00717">
    <property type="entry name" value="SANT"/>
    <property type="match status" value="4"/>
</dbReference>
<evidence type="ECO:0000259" key="5">
    <source>
        <dbReference type="PROSITE" id="PS51294"/>
    </source>
</evidence>
<accession>A0ABY9DGH7</accession>
<name>A0ABY9DGH7_VITVI</name>
<dbReference type="Proteomes" id="UP001227230">
    <property type="component" value="Chromosome 16"/>
</dbReference>
<feature type="domain" description="HTH myb-type" evidence="5">
    <location>
        <begin position="159"/>
        <end position="213"/>
    </location>
</feature>
<dbReference type="InterPro" id="IPR017930">
    <property type="entry name" value="Myb_dom"/>
</dbReference>
<dbReference type="PANTHER" id="PTHR10641">
    <property type="entry name" value="MYB FAMILY TRANSCRIPTION FACTOR"/>
    <property type="match status" value="1"/>
</dbReference>
<dbReference type="InterPro" id="IPR015495">
    <property type="entry name" value="Myb_TF_plants"/>
</dbReference>
<sequence>MLALRVVAKKLRPCFQAHQVTILKNHPLKVTLHKPDLSGRMMKWAIELRKSVMETPQQTSGLETRPWTKEEDQKLFECKSKNRHLSWPEIAMLTELERSRKSMMARPEEQRPRWTEEEDRMLFECKGRNLDLPWPDIAELAGLSRSGKSCRDRWKNHLDPNVKRGNFSQEEDETIIRLHSSHENSWAFIATHLPGRTDNAVKNRWNNHLKNKLIGRRLSRSGKSCRERWKNHLDSNVKRGNFSQEEDETIIRLHSSHGNSWAFIATHLPGRTDNALKNRWNHHLKNKLIGRGIDHQNIPDPQSSTGDYFEPWISGPVSASVENAFMPTEQVTRNWST</sequence>
<dbReference type="PROSITE" id="PS51294">
    <property type="entry name" value="HTH_MYB"/>
    <property type="match status" value="3"/>
</dbReference>
<organism evidence="6 7">
    <name type="scientific">Vitis vinifera</name>
    <name type="common">Grape</name>
    <dbReference type="NCBI Taxonomy" id="29760"/>
    <lineage>
        <taxon>Eukaryota</taxon>
        <taxon>Viridiplantae</taxon>
        <taxon>Streptophyta</taxon>
        <taxon>Embryophyta</taxon>
        <taxon>Tracheophyta</taxon>
        <taxon>Spermatophyta</taxon>
        <taxon>Magnoliopsida</taxon>
        <taxon>eudicotyledons</taxon>
        <taxon>Gunneridae</taxon>
        <taxon>Pentapetalae</taxon>
        <taxon>rosids</taxon>
        <taxon>Vitales</taxon>
        <taxon>Vitaceae</taxon>
        <taxon>Viteae</taxon>
        <taxon>Vitis</taxon>
    </lineage>
</organism>
<evidence type="ECO:0000256" key="2">
    <source>
        <dbReference type="ARBA" id="ARBA00023125"/>
    </source>
</evidence>
<evidence type="ECO:0000313" key="6">
    <source>
        <dbReference type="EMBL" id="WKA06159.1"/>
    </source>
</evidence>
<evidence type="ECO:0000256" key="1">
    <source>
        <dbReference type="ARBA" id="ARBA00004123"/>
    </source>
</evidence>
<feature type="domain" description="Myb-like" evidence="4">
    <location>
        <begin position="234"/>
        <end position="284"/>
    </location>
</feature>
<keyword evidence="7" id="KW-1185">Reference proteome</keyword>
<feature type="domain" description="HTH myb-type" evidence="5">
    <location>
        <begin position="106"/>
        <end position="158"/>
    </location>
</feature>
<protein>
    <submittedName>
        <fullName evidence="6">Uncharacterized protein</fullName>
    </submittedName>
</protein>
<dbReference type="EMBL" id="CP126663">
    <property type="protein sequence ID" value="WKA06159.1"/>
    <property type="molecule type" value="Genomic_DNA"/>
</dbReference>
<keyword evidence="3" id="KW-0539">Nucleus</keyword>
<keyword evidence="2" id="KW-0238">DNA-binding</keyword>
<dbReference type="PANTHER" id="PTHR10641:SF1387">
    <property type="entry name" value="OS08G0486300 PROTEIN"/>
    <property type="match status" value="1"/>
</dbReference>
<dbReference type="SUPFAM" id="SSF46689">
    <property type="entry name" value="Homeodomain-like"/>
    <property type="match status" value="3"/>
</dbReference>
<proteinExistence type="predicted"/>
<dbReference type="CDD" id="cd00167">
    <property type="entry name" value="SANT"/>
    <property type="match status" value="3"/>
</dbReference>
<reference evidence="6 7" key="1">
    <citation type="journal article" date="2023" name="Hortic Res">
        <title>The complete reference genome for grapevine (Vitis vinifera L.) genetics and breeding.</title>
        <authorList>
            <person name="Shi X."/>
            <person name="Cao S."/>
            <person name="Wang X."/>
            <person name="Huang S."/>
            <person name="Wang Y."/>
            <person name="Liu Z."/>
            <person name="Liu W."/>
            <person name="Leng X."/>
            <person name="Peng Y."/>
            <person name="Wang N."/>
            <person name="Wang Y."/>
            <person name="Ma Z."/>
            <person name="Xu X."/>
            <person name="Zhang F."/>
            <person name="Xue H."/>
            <person name="Zhong H."/>
            <person name="Wang Y."/>
            <person name="Zhang K."/>
            <person name="Velt A."/>
            <person name="Avia K."/>
            <person name="Holtgrawe D."/>
            <person name="Grimplet J."/>
            <person name="Matus J.T."/>
            <person name="Ware D."/>
            <person name="Wu X."/>
            <person name="Wang H."/>
            <person name="Liu C."/>
            <person name="Fang Y."/>
            <person name="Rustenholz C."/>
            <person name="Cheng Z."/>
            <person name="Xiao H."/>
            <person name="Zhou Y."/>
        </authorList>
    </citation>
    <scope>NUCLEOTIDE SEQUENCE [LARGE SCALE GENOMIC DNA]</scope>
    <source>
        <strain evidence="7">cv. Pinot noir / PN40024</strain>
        <tissue evidence="6">Leaf</tissue>
    </source>
</reference>
<evidence type="ECO:0000259" key="4">
    <source>
        <dbReference type="PROSITE" id="PS50090"/>
    </source>
</evidence>